<comment type="caution">
    <text evidence="3">The sequence shown here is derived from an EMBL/GenBank/DDBJ whole genome shotgun (WGS) entry which is preliminary data.</text>
</comment>
<evidence type="ECO:0000313" key="3">
    <source>
        <dbReference type="EMBL" id="EHL02042.1"/>
    </source>
</evidence>
<dbReference type="InterPro" id="IPR043729">
    <property type="entry name" value="DUF5672"/>
</dbReference>
<evidence type="ECO:0000259" key="2">
    <source>
        <dbReference type="Pfam" id="PF18922"/>
    </source>
</evidence>
<evidence type="ECO:0000256" key="1">
    <source>
        <dbReference type="SAM" id="Phobius"/>
    </source>
</evidence>
<sequence length="290" mass="32638">MARPRSFFIVPVVCALLLLLTSLWYHNRNSDSPTNFLGVLRPAILAPPFISTKEGFPIRDKVAVIVETRPTRNLLPIILHFASVLGPEWPIIFLTRESVINTLQAHAQGSHPFKRIVKSGQVKIIELPSDPPLLEYEGVEDFFEWDFVGAAHPFWKGAFNGGLALRNVSLSQEVVRRYNISDDVNEKGNGLGMFEDAWFWDKMKDMGGHFPSPEKAGEFAVDYIWSERPLGFHGINKNEQVARAEQIYEYCPEAMLAASGAEVKLNDEELKIYTPVPDGPTEGGRRLDFV</sequence>
<dbReference type="InParanoid" id="H0EHL3"/>
<organism evidence="3 4">
    <name type="scientific">Glarea lozoyensis (strain ATCC 74030 / MF5533)</name>
    <dbReference type="NCBI Taxonomy" id="1104152"/>
    <lineage>
        <taxon>Eukaryota</taxon>
        <taxon>Fungi</taxon>
        <taxon>Dikarya</taxon>
        <taxon>Ascomycota</taxon>
        <taxon>Pezizomycotina</taxon>
        <taxon>Leotiomycetes</taxon>
        <taxon>Helotiales</taxon>
        <taxon>Helotiaceae</taxon>
        <taxon>Glarea</taxon>
    </lineage>
</organism>
<keyword evidence="1" id="KW-0812">Transmembrane</keyword>
<reference evidence="3 4" key="1">
    <citation type="journal article" date="2012" name="Eukaryot. Cell">
        <title>Genome sequence of the fungus Glarea lozoyensis: the first genome sequence of a species from the Helotiaceae family.</title>
        <authorList>
            <person name="Youssar L."/>
            <person name="Gruening B.A."/>
            <person name="Erxleben A."/>
            <person name="Guenther S."/>
            <person name="Huettel W."/>
        </authorList>
    </citation>
    <scope>NUCLEOTIDE SEQUENCE [LARGE SCALE GENOMIC DNA]</scope>
    <source>
        <strain evidence="4">ATCC 74030 / MF5533</strain>
    </source>
</reference>
<evidence type="ECO:0000313" key="4">
    <source>
        <dbReference type="Proteomes" id="UP000005446"/>
    </source>
</evidence>
<dbReference type="Pfam" id="PF18922">
    <property type="entry name" value="DUF5672"/>
    <property type="match status" value="1"/>
</dbReference>
<dbReference type="Proteomes" id="UP000005446">
    <property type="component" value="Unassembled WGS sequence"/>
</dbReference>
<keyword evidence="1" id="KW-0472">Membrane</keyword>
<feature type="transmembrane region" description="Helical" evidence="1">
    <location>
        <begin position="7"/>
        <end position="25"/>
    </location>
</feature>
<feature type="domain" description="DUF5672" evidence="2">
    <location>
        <begin position="139"/>
        <end position="233"/>
    </location>
</feature>
<dbReference type="HOGENOM" id="CLU_048589_1_0_1"/>
<protein>
    <recommendedName>
        <fullName evidence="2">DUF5672 domain-containing protein</fullName>
    </recommendedName>
</protein>
<keyword evidence="1" id="KW-1133">Transmembrane helix</keyword>
<accession>H0EHL3</accession>
<keyword evidence="4" id="KW-1185">Reference proteome</keyword>
<gene>
    <name evidence="3" type="ORF">M7I_1996</name>
</gene>
<dbReference type="AlphaFoldDB" id="H0EHL3"/>
<name>H0EHL3_GLAL7</name>
<dbReference type="EMBL" id="AGUE01000040">
    <property type="protein sequence ID" value="EHL02042.1"/>
    <property type="molecule type" value="Genomic_DNA"/>
</dbReference>
<proteinExistence type="predicted"/>
<dbReference type="OrthoDB" id="10025998at2759"/>